<proteinExistence type="predicted"/>
<keyword evidence="2" id="KW-1133">Transmembrane helix</keyword>
<keyword evidence="2" id="KW-0472">Membrane</keyword>
<reference evidence="3" key="1">
    <citation type="journal article" date="2012" name="PLoS ONE">
        <title>Gene sets for utilization of primary and secondary nutrition supplies in the distal gut of endangered iberian lynx.</title>
        <authorList>
            <person name="Alcaide M."/>
            <person name="Messina E."/>
            <person name="Richter M."/>
            <person name="Bargiela R."/>
            <person name="Peplies J."/>
            <person name="Huws S.A."/>
            <person name="Newbold C.J."/>
            <person name="Golyshin P.N."/>
            <person name="Simon M.A."/>
            <person name="Lopez G."/>
            <person name="Yakimov M.M."/>
            <person name="Ferrer M."/>
        </authorList>
    </citation>
    <scope>NUCLEOTIDE SEQUENCE</scope>
</reference>
<dbReference type="AlphaFoldDB" id="J9G2I6"/>
<feature type="compositionally biased region" description="Basic and acidic residues" evidence="1">
    <location>
        <begin position="9"/>
        <end position="21"/>
    </location>
</feature>
<keyword evidence="2" id="KW-0812">Transmembrane</keyword>
<name>J9G2I6_9ZZZZ</name>
<feature type="region of interest" description="Disordered" evidence="1">
    <location>
        <begin position="1"/>
        <end position="29"/>
    </location>
</feature>
<gene>
    <name evidence="3" type="ORF">EVA_10450</name>
</gene>
<evidence type="ECO:0000256" key="2">
    <source>
        <dbReference type="SAM" id="Phobius"/>
    </source>
</evidence>
<accession>J9G2I6</accession>
<feature type="non-terminal residue" evidence="3">
    <location>
        <position position="1"/>
    </location>
</feature>
<dbReference type="EMBL" id="AMCI01002956">
    <property type="protein sequence ID" value="EJX01442.1"/>
    <property type="molecule type" value="Genomic_DNA"/>
</dbReference>
<feature type="transmembrane region" description="Helical" evidence="2">
    <location>
        <begin position="57"/>
        <end position="74"/>
    </location>
</feature>
<sequence length="75" mass="8675">AHLLKQHRDKSSADSGAEHSKQKGQPDAAENRKAKLFRVFSLEFFCQLPTSSMTVTVFHYAHLTFYVLLFRYTIQ</sequence>
<evidence type="ECO:0000313" key="3">
    <source>
        <dbReference type="EMBL" id="EJX01442.1"/>
    </source>
</evidence>
<protein>
    <submittedName>
        <fullName evidence="3">Uncharacterized protein</fullName>
    </submittedName>
</protein>
<evidence type="ECO:0000256" key="1">
    <source>
        <dbReference type="SAM" id="MobiDB-lite"/>
    </source>
</evidence>
<organism evidence="3">
    <name type="scientific">gut metagenome</name>
    <dbReference type="NCBI Taxonomy" id="749906"/>
    <lineage>
        <taxon>unclassified sequences</taxon>
        <taxon>metagenomes</taxon>
        <taxon>organismal metagenomes</taxon>
    </lineage>
</organism>
<comment type="caution">
    <text evidence="3">The sequence shown here is derived from an EMBL/GenBank/DDBJ whole genome shotgun (WGS) entry which is preliminary data.</text>
</comment>